<organism evidence="1 2">
    <name type="scientific">Thalassoglobus polymorphus</name>
    <dbReference type="NCBI Taxonomy" id="2527994"/>
    <lineage>
        <taxon>Bacteria</taxon>
        <taxon>Pseudomonadati</taxon>
        <taxon>Planctomycetota</taxon>
        <taxon>Planctomycetia</taxon>
        <taxon>Planctomycetales</taxon>
        <taxon>Planctomycetaceae</taxon>
        <taxon>Thalassoglobus</taxon>
    </lineage>
</organism>
<dbReference type="KEGG" id="tpol:Mal48_33960"/>
<gene>
    <name evidence="1" type="ORF">Mal48_33960</name>
</gene>
<sequence>MTYLEADALMSSLFERLNAVLDEFPMSGEQKRG</sequence>
<accession>A0A517QR76</accession>
<dbReference type="AlphaFoldDB" id="A0A517QR76"/>
<proteinExistence type="predicted"/>
<evidence type="ECO:0000313" key="2">
    <source>
        <dbReference type="Proteomes" id="UP000315724"/>
    </source>
</evidence>
<reference evidence="1 2" key="1">
    <citation type="submission" date="2019-02" db="EMBL/GenBank/DDBJ databases">
        <title>Deep-cultivation of Planctomycetes and their phenomic and genomic characterization uncovers novel biology.</title>
        <authorList>
            <person name="Wiegand S."/>
            <person name="Jogler M."/>
            <person name="Boedeker C."/>
            <person name="Pinto D."/>
            <person name="Vollmers J."/>
            <person name="Rivas-Marin E."/>
            <person name="Kohn T."/>
            <person name="Peeters S.H."/>
            <person name="Heuer A."/>
            <person name="Rast P."/>
            <person name="Oberbeckmann S."/>
            <person name="Bunk B."/>
            <person name="Jeske O."/>
            <person name="Meyerdierks A."/>
            <person name="Storesund J.E."/>
            <person name="Kallscheuer N."/>
            <person name="Luecker S."/>
            <person name="Lage O.M."/>
            <person name="Pohl T."/>
            <person name="Merkel B.J."/>
            <person name="Hornburger P."/>
            <person name="Mueller R.-W."/>
            <person name="Bruemmer F."/>
            <person name="Labrenz M."/>
            <person name="Spormann A.M."/>
            <person name="Op den Camp H."/>
            <person name="Overmann J."/>
            <person name="Amann R."/>
            <person name="Jetten M.S.M."/>
            <person name="Mascher T."/>
            <person name="Medema M.H."/>
            <person name="Devos D.P."/>
            <person name="Kaster A.-K."/>
            <person name="Ovreas L."/>
            <person name="Rohde M."/>
            <person name="Galperin M.Y."/>
            <person name="Jogler C."/>
        </authorList>
    </citation>
    <scope>NUCLEOTIDE SEQUENCE [LARGE SCALE GENOMIC DNA]</scope>
    <source>
        <strain evidence="1 2">Mal48</strain>
    </source>
</reference>
<keyword evidence="2" id="KW-1185">Reference proteome</keyword>
<name>A0A517QR76_9PLAN</name>
<protein>
    <submittedName>
        <fullName evidence="1">Uncharacterized protein</fullName>
    </submittedName>
</protein>
<dbReference type="Proteomes" id="UP000315724">
    <property type="component" value="Chromosome"/>
</dbReference>
<evidence type="ECO:0000313" key="1">
    <source>
        <dbReference type="EMBL" id="QDT34136.1"/>
    </source>
</evidence>
<dbReference type="EMBL" id="CP036267">
    <property type="protein sequence ID" value="QDT34136.1"/>
    <property type="molecule type" value="Genomic_DNA"/>
</dbReference>